<keyword evidence="4" id="KW-0371">Homeobox</keyword>
<evidence type="ECO:0000313" key="4">
    <source>
        <dbReference type="EMBL" id="SLM41171.1"/>
    </source>
</evidence>
<dbReference type="Pfam" id="PF03184">
    <property type="entry name" value="DDE_1"/>
    <property type="match status" value="1"/>
</dbReference>
<feature type="region of interest" description="Disordered" evidence="2">
    <location>
        <begin position="44"/>
        <end position="63"/>
    </location>
</feature>
<evidence type="ECO:0000256" key="2">
    <source>
        <dbReference type="SAM" id="MobiDB-lite"/>
    </source>
</evidence>
<evidence type="ECO:0000313" key="5">
    <source>
        <dbReference type="Proteomes" id="UP000192927"/>
    </source>
</evidence>
<dbReference type="GO" id="GO:0003677">
    <property type="term" value="F:DNA binding"/>
    <property type="evidence" value="ECO:0007669"/>
    <property type="project" value="UniProtKB-KW"/>
</dbReference>
<dbReference type="InterPro" id="IPR006600">
    <property type="entry name" value="HTH_CenpB_DNA-bd_dom"/>
</dbReference>
<dbReference type="Proteomes" id="UP000192927">
    <property type="component" value="Unassembled WGS sequence"/>
</dbReference>
<keyword evidence="5" id="KW-1185">Reference proteome</keyword>
<dbReference type="AlphaFoldDB" id="A0A1W5DDP7"/>
<evidence type="ECO:0000256" key="1">
    <source>
        <dbReference type="ARBA" id="ARBA00023125"/>
    </source>
</evidence>
<dbReference type="GO" id="GO:0005634">
    <property type="term" value="C:nucleus"/>
    <property type="evidence" value="ECO:0007669"/>
    <property type="project" value="TreeGrafter"/>
</dbReference>
<dbReference type="InterPro" id="IPR004875">
    <property type="entry name" value="DDE_SF_endonuclease_dom"/>
</dbReference>
<accession>A0A1W5DDP7</accession>
<reference evidence="5" key="1">
    <citation type="submission" date="2017-03" db="EMBL/GenBank/DDBJ databases">
        <authorList>
            <person name="Sharma R."/>
            <person name="Thines M."/>
        </authorList>
    </citation>
    <scope>NUCLEOTIDE SEQUENCE [LARGE SCALE GENOMIC DNA]</scope>
</reference>
<feature type="domain" description="HTH CENPB-type" evidence="3">
    <location>
        <begin position="53"/>
        <end position="127"/>
    </location>
</feature>
<proteinExistence type="predicted"/>
<dbReference type="EMBL" id="FWEW01003802">
    <property type="protein sequence ID" value="SLM41171.1"/>
    <property type="molecule type" value="Genomic_DNA"/>
</dbReference>
<protein>
    <submittedName>
        <fullName evidence="4">Homeodomain-like</fullName>
    </submittedName>
</protein>
<keyword evidence="1 4" id="KW-0238">DNA-binding</keyword>
<organism evidence="4 5">
    <name type="scientific">Lasallia pustulata</name>
    <dbReference type="NCBI Taxonomy" id="136370"/>
    <lineage>
        <taxon>Eukaryota</taxon>
        <taxon>Fungi</taxon>
        <taxon>Dikarya</taxon>
        <taxon>Ascomycota</taxon>
        <taxon>Pezizomycotina</taxon>
        <taxon>Lecanoromycetes</taxon>
        <taxon>OSLEUM clade</taxon>
        <taxon>Umbilicariomycetidae</taxon>
        <taxon>Umbilicariales</taxon>
        <taxon>Umbilicariaceae</taxon>
        <taxon>Lasallia</taxon>
    </lineage>
</organism>
<dbReference type="InterPro" id="IPR050863">
    <property type="entry name" value="CenT-Element_Derived"/>
</dbReference>
<dbReference type="PROSITE" id="PS51253">
    <property type="entry name" value="HTH_CENPB"/>
    <property type="match status" value="1"/>
</dbReference>
<dbReference type="SMART" id="SM00674">
    <property type="entry name" value="CENPB"/>
    <property type="match status" value="1"/>
</dbReference>
<name>A0A1W5DDP7_9LECA</name>
<evidence type="ECO:0000259" key="3">
    <source>
        <dbReference type="PROSITE" id="PS51253"/>
    </source>
</evidence>
<feature type="compositionally biased region" description="Polar residues" evidence="2">
    <location>
        <begin position="45"/>
        <end position="60"/>
    </location>
</feature>
<dbReference type="PANTHER" id="PTHR19303">
    <property type="entry name" value="TRANSPOSON"/>
    <property type="match status" value="1"/>
</dbReference>
<sequence>MSEAYDDSELRLLEAIEAFHNGEFPTAAATARFYEIEPRRLQRRLNGQASKSTRNPSNKALNEEQEQAIREYIEQLDSIDMSPTQKMLRGAADYLLAQAHTEASDTPTVSEKWAKRFLERNPQYFKRKQKPLAAVQKNSHSVESLSAYFEAYRAVKMELGIADQDTWNMDETGFRIGCGKAHWVITTDPNRSLLLVDPDNWDYLSSCETINGVGGDIPPMIIIAGINILEKWGHNDLAEDILLATSESGYSNDILALEWLRHSDFHSRKTQIGAKRLLIMDGFGSHMTYEFWLYAKNNDIVLFRLPAHSTHLTQPLDVGLFQPFKHYHTEAIDSAVRAGNVEFDKLDFLAVFQKIRAQTFMESTIRSAWKNTGLIPYNPQVVLSKIAAIQNSTRPVTPPYQPPVFARTPRTAKEVIAYGKKLQSTMRNLNIVDEGFQLHVDRFIKGSITSAHTRQLSECDLMATHQEAISKAIRKKLSGNVAQKGGVISVKDVRQKAYQRQETEVQKAEKILWRAQGKEERRQIFIDRTTA</sequence>
<dbReference type="Pfam" id="PF03221">
    <property type="entry name" value="HTH_Tnp_Tc5"/>
    <property type="match status" value="1"/>
</dbReference>
<dbReference type="PANTHER" id="PTHR19303:SF74">
    <property type="entry name" value="POGO TRANSPOSABLE ELEMENT WITH KRAB DOMAIN"/>
    <property type="match status" value="1"/>
</dbReference>